<feature type="transmembrane region" description="Helical" evidence="1">
    <location>
        <begin position="550"/>
        <end position="574"/>
    </location>
</feature>
<feature type="domain" description="TRAP C4-dicarboxylate transport system permease DctM subunit" evidence="2">
    <location>
        <begin position="143"/>
        <end position="577"/>
    </location>
</feature>
<keyword evidence="1" id="KW-0472">Membrane</keyword>
<dbReference type="RefSeq" id="WP_204695690.1">
    <property type="nucleotide sequence ID" value="NZ_JAFBEC010000002.1"/>
</dbReference>
<keyword evidence="1" id="KW-0812">Transmembrane</keyword>
<dbReference type="PANTHER" id="PTHR43849:SF2">
    <property type="entry name" value="BLL3936 PROTEIN"/>
    <property type="match status" value="1"/>
</dbReference>
<evidence type="ECO:0000259" key="2">
    <source>
        <dbReference type="Pfam" id="PF06808"/>
    </source>
</evidence>
<evidence type="ECO:0000256" key="1">
    <source>
        <dbReference type="SAM" id="Phobius"/>
    </source>
</evidence>
<name>A0ABS2P9Q0_9BACL</name>
<feature type="transmembrane region" description="Helical" evidence="1">
    <location>
        <begin position="154"/>
        <end position="174"/>
    </location>
</feature>
<dbReference type="NCBIfam" id="TIGR02123">
    <property type="entry name" value="TRAP_fused"/>
    <property type="match status" value="1"/>
</dbReference>
<sequence length="665" mass="71355">MADANAHLNDAPERELTEKEKEELLKKYDKESNTRTDLGKWIWIAFIIGISLTSFHLYTGLRGGYGSLMQGAIHVGSGLALIYILYPISKKADKKVGVPFYDAILALLSLYCCFYIVWNYDYLTSAVIFGFSLHDQLVALGAIALLLEATRRAVGMPIVVIAILALLYGVYGSWSWLGTFAHPGFTWTGMATQLFFTTEAIFGTPIQVSSTFIYLFLFFGVILVRTNIGQFFNDIAFRLTGRYTGGTAKAAVAASGLQGMVTGSSVANTVGSGSFTIPMMKRSGFKPEFAGAAEASASTGGQIMPPIMGAAAFIMAGYVGIPYSELIIYAIIPALLYFMGVFFGIHFEAKRQGIVGVPVSELPKIRSFITRIDMILPLVTIIGLMLIGFTPTFAALWGILAAFVISLFRKDTRPTLLGVLDMMEKGARTAVPVIAACASAGIIVGIVVFTGLGGVLARGIIVLADGQFFLVLFFTMIACIILGMGLPTTANYVVTATVAAPAILMFDVPPIAAHMFVFYFGLAADITPPVCLAAYAGAGIARANPMKTGIIAFKLAIAAFIIPYVFVANPVLLLQDATFMTLMPPLITAIIGMIAISAAIMNYFVAKPKIYERLGLIVGGIMAVYPNSIPISLAGIGILTLIALVQHIRNKRNQTPRTPERTVEA</sequence>
<dbReference type="Pfam" id="PF06808">
    <property type="entry name" value="DctM"/>
    <property type="match status" value="1"/>
</dbReference>
<feature type="transmembrane region" description="Helical" evidence="1">
    <location>
        <begin position="194"/>
        <end position="224"/>
    </location>
</feature>
<keyword evidence="4" id="KW-1185">Reference proteome</keyword>
<dbReference type="PANTHER" id="PTHR43849">
    <property type="entry name" value="BLL3936 PROTEIN"/>
    <property type="match status" value="1"/>
</dbReference>
<feature type="transmembrane region" description="Helical" evidence="1">
    <location>
        <begin position="67"/>
        <end position="86"/>
    </location>
</feature>
<feature type="transmembrane region" description="Helical" evidence="1">
    <location>
        <begin position="516"/>
        <end position="538"/>
    </location>
</feature>
<feature type="transmembrane region" description="Helical" evidence="1">
    <location>
        <begin position="98"/>
        <end position="118"/>
    </location>
</feature>
<feature type="transmembrane region" description="Helical" evidence="1">
    <location>
        <begin position="430"/>
        <end position="456"/>
    </location>
</feature>
<accession>A0ABS2P9Q0</accession>
<organism evidence="3 4">
    <name type="scientific">Geomicrobium sediminis</name>
    <dbReference type="NCBI Taxonomy" id="1347788"/>
    <lineage>
        <taxon>Bacteria</taxon>
        <taxon>Bacillati</taxon>
        <taxon>Bacillota</taxon>
        <taxon>Bacilli</taxon>
        <taxon>Bacillales</taxon>
        <taxon>Geomicrobium</taxon>
    </lineage>
</organism>
<dbReference type="InterPro" id="IPR011853">
    <property type="entry name" value="TRAP_DctM-Dct_fused"/>
</dbReference>
<feature type="transmembrane region" description="Helical" evidence="1">
    <location>
        <begin position="625"/>
        <end position="645"/>
    </location>
</feature>
<feature type="transmembrane region" description="Helical" evidence="1">
    <location>
        <begin position="124"/>
        <end position="147"/>
    </location>
</feature>
<feature type="transmembrane region" description="Helical" evidence="1">
    <location>
        <begin position="468"/>
        <end position="486"/>
    </location>
</feature>
<evidence type="ECO:0000313" key="4">
    <source>
        <dbReference type="Proteomes" id="UP000741863"/>
    </source>
</evidence>
<proteinExistence type="predicted"/>
<comment type="caution">
    <text evidence="3">The sequence shown here is derived from an EMBL/GenBank/DDBJ whole genome shotgun (WGS) entry which is preliminary data.</text>
</comment>
<keyword evidence="1" id="KW-1133">Transmembrane helix</keyword>
<feature type="transmembrane region" description="Helical" evidence="1">
    <location>
        <begin position="303"/>
        <end position="321"/>
    </location>
</feature>
<feature type="transmembrane region" description="Helical" evidence="1">
    <location>
        <begin position="586"/>
        <end position="605"/>
    </location>
</feature>
<feature type="transmembrane region" description="Helical" evidence="1">
    <location>
        <begin position="375"/>
        <end position="408"/>
    </location>
</feature>
<feature type="transmembrane region" description="Helical" evidence="1">
    <location>
        <begin position="327"/>
        <end position="345"/>
    </location>
</feature>
<protein>
    <submittedName>
        <fullName evidence="3">TRAP transporter 4TM/12TM fusion protein</fullName>
    </submittedName>
</protein>
<evidence type="ECO:0000313" key="3">
    <source>
        <dbReference type="EMBL" id="MBM7631573.1"/>
    </source>
</evidence>
<dbReference type="Proteomes" id="UP000741863">
    <property type="component" value="Unassembled WGS sequence"/>
</dbReference>
<feature type="transmembrane region" description="Helical" evidence="1">
    <location>
        <begin position="41"/>
        <end position="61"/>
    </location>
</feature>
<dbReference type="EMBL" id="JAFBEC010000002">
    <property type="protein sequence ID" value="MBM7631573.1"/>
    <property type="molecule type" value="Genomic_DNA"/>
</dbReference>
<gene>
    <name evidence="3" type="ORF">JOD17_000665</name>
</gene>
<dbReference type="InterPro" id="IPR010656">
    <property type="entry name" value="DctM"/>
</dbReference>
<reference evidence="3 4" key="1">
    <citation type="submission" date="2021-01" db="EMBL/GenBank/DDBJ databases">
        <title>Genomic Encyclopedia of Type Strains, Phase IV (KMG-IV): sequencing the most valuable type-strain genomes for metagenomic binning, comparative biology and taxonomic classification.</title>
        <authorList>
            <person name="Goeker M."/>
        </authorList>
    </citation>
    <scope>NUCLEOTIDE SEQUENCE [LARGE SCALE GENOMIC DNA]</scope>
    <source>
        <strain evidence="3 4">DSM 25540</strain>
    </source>
</reference>